<evidence type="ECO:0000256" key="5">
    <source>
        <dbReference type="ARBA" id="ARBA00013189"/>
    </source>
</evidence>
<evidence type="ECO:0000256" key="2">
    <source>
        <dbReference type="ARBA" id="ARBA00001911"/>
    </source>
</evidence>
<evidence type="ECO:0000256" key="1">
    <source>
        <dbReference type="ARBA" id="ARBA00000083"/>
    </source>
</evidence>
<dbReference type="Gene3D" id="3.90.25.10">
    <property type="entry name" value="UDP-galactose 4-epimerase, domain 1"/>
    <property type="match status" value="1"/>
</dbReference>
<evidence type="ECO:0000256" key="10">
    <source>
        <dbReference type="ARBA" id="ARBA00033067"/>
    </source>
</evidence>
<dbReference type="PROSITE" id="PS51257">
    <property type="entry name" value="PROKAR_LIPOPROTEIN"/>
    <property type="match status" value="1"/>
</dbReference>
<evidence type="ECO:0000256" key="8">
    <source>
        <dbReference type="ARBA" id="ARBA00023235"/>
    </source>
</evidence>
<dbReference type="NCBIfam" id="TIGR01179">
    <property type="entry name" value="galE"/>
    <property type="match status" value="1"/>
</dbReference>
<dbReference type="InterPro" id="IPR005886">
    <property type="entry name" value="UDP_G4E"/>
</dbReference>
<evidence type="ECO:0000259" key="12">
    <source>
        <dbReference type="Pfam" id="PF01370"/>
    </source>
</evidence>
<gene>
    <name evidence="13" type="primary">galE</name>
    <name evidence="13" type="ORF">ACFQ4H_01945</name>
</gene>
<evidence type="ECO:0000256" key="4">
    <source>
        <dbReference type="ARBA" id="ARBA00007637"/>
    </source>
</evidence>
<dbReference type="Gene3D" id="3.40.50.720">
    <property type="entry name" value="NAD(P)-binding Rossmann-like Domain"/>
    <property type="match status" value="1"/>
</dbReference>
<proteinExistence type="inferred from homology"/>
<feature type="compositionally biased region" description="Basic and acidic residues" evidence="11">
    <location>
        <begin position="279"/>
        <end position="288"/>
    </location>
</feature>
<feature type="region of interest" description="Disordered" evidence="11">
    <location>
        <begin position="279"/>
        <end position="302"/>
    </location>
</feature>
<organism evidence="13 14">
    <name type="scientific">Micromonospora sonneratiae</name>
    <dbReference type="NCBI Taxonomy" id="1184706"/>
    <lineage>
        <taxon>Bacteria</taxon>
        <taxon>Bacillati</taxon>
        <taxon>Actinomycetota</taxon>
        <taxon>Actinomycetes</taxon>
        <taxon>Micromonosporales</taxon>
        <taxon>Micromonosporaceae</taxon>
        <taxon>Micromonospora</taxon>
    </lineage>
</organism>
<keyword evidence="14" id="KW-1185">Reference proteome</keyword>
<dbReference type="Pfam" id="PF01370">
    <property type="entry name" value="Epimerase"/>
    <property type="match status" value="1"/>
</dbReference>
<dbReference type="PANTHER" id="PTHR43725">
    <property type="entry name" value="UDP-GLUCOSE 4-EPIMERASE"/>
    <property type="match status" value="1"/>
</dbReference>
<dbReference type="InterPro" id="IPR036291">
    <property type="entry name" value="NAD(P)-bd_dom_sf"/>
</dbReference>
<comment type="similarity">
    <text evidence="4">Belongs to the NAD(P)-dependent epimerase/dehydratase family.</text>
</comment>
<comment type="catalytic activity">
    <reaction evidence="1">
        <text>UDP-alpha-D-glucose = UDP-alpha-D-galactose</text>
        <dbReference type="Rhea" id="RHEA:22168"/>
        <dbReference type="ChEBI" id="CHEBI:58885"/>
        <dbReference type="ChEBI" id="CHEBI:66914"/>
        <dbReference type="EC" id="5.1.3.2"/>
    </reaction>
</comment>
<name>A0ABW3Y653_9ACTN</name>
<evidence type="ECO:0000256" key="9">
    <source>
        <dbReference type="ARBA" id="ARBA00031367"/>
    </source>
</evidence>
<evidence type="ECO:0000256" key="6">
    <source>
        <dbReference type="ARBA" id="ARBA00018569"/>
    </source>
</evidence>
<dbReference type="RefSeq" id="WP_377566246.1">
    <property type="nucleotide sequence ID" value="NZ_JBHTMP010000002.1"/>
</dbReference>
<reference evidence="14" key="1">
    <citation type="journal article" date="2019" name="Int. J. Syst. Evol. Microbiol.">
        <title>The Global Catalogue of Microorganisms (GCM) 10K type strain sequencing project: providing services to taxonomists for standard genome sequencing and annotation.</title>
        <authorList>
            <consortium name="The Broad Institute Genomics Platform"/>
            <consortium name="The Broad Institute Genome Sequencing Center for Infectious Disease"/>
            <person name="Wu L."/>
            <person name="Ma J."/>
        </authorList>
    </citation>
    <scope>NUCLEOTIDE SEQUENCE [LARGE SCALE GENOMIC DNA]</scope>
    <source>
        <strain evidence="14">JCM 31037</strain>
    </source>
</reference>
<sequence length="338" mass="36950">MKVLVAGGAGFIGSTVASACLDEGLEPVILDNLATGRIEFTRDRIFYQGDIADGPLVDRIFAEHPGIAAVVHTAALIVVPESVEQPLRYYRENVAKSIDFIEHVLRNGCERYLFSSSAAIYQPGDDFSVDETSPLAPTSPYARSKVMMEQVLTDTAAATSLRALSLRYFNPIGADPKLRTGLQVSRPSHVLGKLITALEDDGEFLITGVDWPTRDGSGIRDYIHVWDLARAHVQALRRFDEILPVGGPRSHESINLGSGNGTTVREFVAAFRSVADRPLRVRETDPRPGDSAGSYTRSDRSSALLDWRPELSVEEGIRHSLDWAAQRGSILGDQPARP</sequence>
<comment type="cofactor">
    <cofactor evidence="2">
        <name>NAD(+)</name>
        <dbReference type="ChEBI" id="CHEBI:57540"/>
    </cofactor>
</comment>
<protein>
    <recommendedName>
        <fullName evidence="6">UDP-glucose 4-epimerase</fullName>
        <ecNumber evidence="5">5.1.3.2</ecNumber>
    </recommendedName>
    <alternativeName>
        <fullName evidence="10">Galactowaldenase</fullName>
    </alternativeName>
    <alternativeName>
        <fullName evidence="9">UDP-galactose 4-epimerase</fullName>
    </alternativeName>
</protein>
<dbReference type="EC" id="5.1.3.2" evidence="5"/>
<keyword evidence="7" id="KW-0520">NAD</keyword>
<feature type="domain" description="NAD-dependent epimerase/dehydratase" evidence="12">
    <location>
        <begin position="3"/>
        <end position="242"/>
    </location>
</feature>
<comment type="caution">
    <text evidence="13">The sequence shown here is derived from an EMBL/GenBank/DDBJ whole genome shotgun (WGS) entry which is preliminary data.</text>
</comment>
<evidence type="ECO:0000313" key="14">
    <source>
        <dbReference type="Proteomes" id="UP001597260"/>
    </source>
</evidence>
<dbReference type="InterPro" id="IPR001509">
    <property type="entry name" value="Epimerase_deHydtase"/>
</dbReference>
<accession>A0ABW3Y653</accession>
<evidence type="ECO:0000313" key="13">
    <source>
        <dbReference type="EMBL" id="MFD1319846.1"/>
    </source>
</evidence>
<keyword evidence="8 13" id="KW-0413">Isomerase</keyword>
<dbReference type="SUPFAM" id="SSF51735">
    <property type="entry name" value="NAD(P)-binding Rossmann-fold domains"/>
    <property type="match status" value="1"/>
</dbReference>
<dbReference type="GO" id="GO:0003978">
    <property type="term" value="F:UDP-glucose 4-epimerase activity"/>
    <property type="evidence" value="ECO:0007669"/>
    <property type="project" value="UniProtKB-EC"/>
</dbReference>
<evidence type="ECO:0000256" key="7">
    <source>
        <dbReference type="ARBA" id="ARBA00023027"/>
    </source>
</evidence>
<comment type="pathway">
    <text evidence="3">Carbohydrate metabolism; galactose metabolism.</text>
</comment>
<dbReference type="EMBL" id="JBHTMP010000002">
    <property type="protein sequence ID" value="MFD1319846.1"/>
    <property type="molecule type" value="Genomic_DNA"/>
</dbReference>
<evidence type="ECO:0000256" key="3">
    <source>
        <dbReference type="ARBA" id="ARBA00004947"/>
    </source>
</evidence>
<evidence type="ECO:0000256" key="11">
    <source>
        <dbReference type="SAM" id="MobiDB-lite"/>
    </source>
</evidence>
<dbReference type="Proteomes" id="UP001597260">
    <property type="component" value="Unassembled WGS sequence"/>
</dbReference>